<dbReference type="SUPFAM" id="SSF56281">
    <property type="entry name" value="Metallo-hydrolase/oxidoreductase"/>
    <property type="match status" value="1"/>
</dbReference>
<reference evidence="7 8" key="1">
    <citation type="submission" date="2020-08" db="EMBL/GenBank/DDBJ databases">
        <title>Genomic Encyclopedia of Type Strains, Phase IV (KMG-IV): sequencing the most valuable type-strain genomes for metagenomic binning, comparative biology and taxonomic classification.</title>
        <authorList>
            <person name="Goeker M."/>
        </authorList>
    </citation>
    <scope>NUCLEOTIDE SEQUENCE [LARGE SCALE GENOMIC DNA]</scope>
    <source>
        <strain evidence="7 8">DSM 7465</strain>
    </source>
</reference>
<gene>
    <name evidence="7" type="ORF">HNQ99_003184</name>
</gene>
<keyword evidence="3" id="KW-0862">Zinc</keyword>
<dbReference type="AlphaFoldDB" id="A0A840HZB0"/>
<evidence type="ECO:0000256" key="1">
    <source>
        <dbReference type="ARBA" id="ARBA00022723"/>
    </source>
</evidence>
<dbReference type="Gene3D" id="3.60.15.30">
    <property type="entry name" value="Metallo-beta-lactamase domain"/>
    <property type="match status" value="1"/>
</dbReference>
<evidence type="ECO:0000256" key="5">
    <source>
        <dbReference type="SAM" id="SignalP"/>
    </source>
</evidence>
<evidence type="ECO:0000313" key="7">
    <source>
        <dbReference type="EMBL" id="MBB4642848.1"/>
    </source>
</evidence>
<evidence type="ECO:0000256" key="2">
    <source>
        <dbReference type="ARBA" id="ARBA00022801"/>
    </source>
</evidence>
<dbReference type="GO" id="GO:0046872">
    <property type="term" value="F:metal ion binding"/>
    <property type="evidence" value="ECO:0007669"/>
    <property type="project" value="UniProtKB-KW"/>
</dbReference>
<accession>A0A840HZB0</accession>
<dbReference type="RefSeq" id="WP_184477291.1">
    <property type="nucleotide sequence ID" value="NZ_JACHOV010000016.1"/>
</dbReference>
<dbReference type="Gene3D" id="3.30.1050.10">
    <property type="entry name" value="SCP2 sterol-binding domain"/>
    <property type="match status" value="1"/>
</dbReference>
<proteinExistence type="inferred from homology"/>
<feature type="signal peptide" evidence="5">
    <location>
        <begin position="1"/>
        <end position="23"/>
    </location>
</feature>
<keyword evidence="2 7" id="KW-0378">Hydrolase</keyword>
<dbReference type="Pfam" id="PF00753">
    <property type="entry name" value="Lactamase_B"/>
    <property type="match status" value="1"/>
</dbReference>
<dbReference type="EMBL" id="JACHOV010000016">
    <property type="protein sequence ID" value="MBB4642848.1"/>
    <property type="molecule type" value="Genomic_DNA"/>
</dbReference>
<keyword evidence="8" id="KW-1185">Reference proteome</keyword>
<dbReference type="InterPro" id="IPR044097">
    <property type="entry name" value="Bds1/SdsA1_MBL-fold"/>
</dbReference>
<keyword evidence="1" id="KW-0479">Metal-binding</keyword>
<dbReference type="InterPro" id="IPR052195">
    <property type="entry name" value="Bact_Alkyl/Aryl-Sulfatase"/>
</dbReference>
<comment type="similarity">
    <text evidence="4">Belongs to the metallo-beta-lactamase superfamily. Type III sulfatase family.</text>
</comment>
<dbReference type="InterPro" id="IPR036866">
    <property type="entry name" value="RibonucZ/Hydroxyglut_hydro"/>
</dbReference>
<keyword evidence="5" id="KW-0732">Signal</keyword>
<dbReference type="InterPro" id="IPR029228">
    <property type="entry name" value="Alkyl_sulf_dimr"/>
</dbReference>
<comment type="caution">
    <text evidence="7">The sequence shown here is derived from an EMBL/GenBank/DDBJ whole genome shotgun (WGS) entry which is preliminary data.</text>
</comment>
<dbReference type="InterPro" id="IPR036527">
    <property type="entry name" value="SCP2_sterol-bd_dom_sf"/>
</dbReference>
<dbReference type="InterPro" id="IPR001279">
    <property type="entry name" value="Metallo-B-lactamas"/>
</dbReference>
<protein>
    <submittedName>
        <fullName evidence="7">Alkyl sulfatase BDS1-like metallo-beta-lactamase superfamily hydrolase</fullName>
    </submittedName>
</protein>
<dbReference type="Proteomes" id="UP000575068">
    <property type="component" value="Unassembled WGS sequence"/>
</dbReference>
<dbReference type="InterPro" id="IPR038536">
    <property type="entry name" value="Alkyl/aryl-sulf_dimr_sf"/>
</dbReference>
<dbReference type="SMART" id="SM00849">
    <property type="entry name" value="Lactamase_B"/>
    <property type="match status" value="1"/>
</dbReference>
<dbReference type="SUPFAM" id="SSF55718">
    <property type="entry name" value="SCP-like"/>
    <property type="match status" value="1"/>
</dbReference>
<evidence type="ECO:0000259" key="6">
    <source>
        <dbReference type="SMART" id="SM00849"/>
    </source>
</evidence>
<feature type="chain" id="PRO_5032359191" evidence="5">
    <location>
        <begin position="24"/>
        <end position="652"/>
    </location>
</feature>
<dbReference type="PANTHER" id="PTHR43223:SF1">
    <property type="entry name" value="ALKYL_ARYL-SULFATASE BDS1"/>
    <property type="match status" value="1"/>
</dbReference>
<dbReference type="Gene3D" id="1.25.40.880">
    <property type="entry name" value="Alkyl sulfatase, dimerisation domain"/>
    <property type="match status" value="1"/>
</dbReference>
<evidence type="ECO:0000256" key="4">
    <source>
        <dbReference type="ARBA" id="ARBA00033751"/>
    </source>
</evidence>
<dbReference type="GO" id="GO:0046983">
    <property type="term" value="F:protein dimerization activity"/>
    <property type="evidence" value="ECO:0007669"/>
    <property type="project" value="InterPro"/>
</dbReference>
<feature type="domain" description="Metallo-beta-lactamase" evidence="6">
    <location>
        <begin position="126"/>
        <end position="348"/>
    </location>
</feature>
<dbReference type="PANTHER" id="PTHR43223">
    <property type="entry name" value="ALKYL/ARYL-SULFATASE"/>
    <property type="match status" value="1"/>
</dbReference>
<evidence type="ECO:0000313" key="8">
    <source>
        <dbReference type="Proteomes" id="UP000575068"/>
    </source>
</evidence>
<evidence type="ECO:0000256" key="3">
    <source>
        <dbReference type="ARBA" id="ARBA00022833"/>
    </source>
</evidence>
<organism evidence="7 8">
    <name type="scientific">Rhizorhapis suberifaciens</name>
    <name type="common">corky root of lettuce</name>
    <dbReference type="NCBI Taxonomy" id="13656"/>
    <lineage>
        <taxon>Bacteria</taxon>
        <taxon>Pseudomonadati</taxon>
        <taxon>Pseudomonadota</taxon>
        <taxon>Alphaproteobacteria</taxon>
        <taxon>Sphingomonadales</taxon>
        <taxon>Sphingomonadaceae</taxon>
        <taxon>Rhizorhapis</taxon>
    </lineage>
</organism>
<dbReference type="CDD" id="cd07710">
    <property type="entry name" value="arylsulfatase_Sdsa1-like_MBL-fold"/>
    <property type="match status" value="1"/>
</dbReference>
<dbReference type="GO" id="GO:0018909">
    <property type="term" value="P:dodecyl sulfate metabolic process"/>
    <property type="evidence" value="ECO:0007669"/>
    <property type="project" value="InterPro"/>
</dbReference>
<sequence length="652" mass="71067">MNISMRVSIAAMVIALGGSGANAETPTLLAQKPASAETREVLAKPIAPNPEDRRDFDFSKRGFMGTIPAVKDANGRVLRDLTAYDWVTKTKPDTVNPSLLRATELSARSGLFKVTDGVYQVRGLDAANMTVVETATGYLVIDPLMFAEHARAAMDLVYAKVGRRPVRAVVYTHSHGDHYGGVRGVVTEADVKGGKIAIIAPDGFMRELVSEAVIAGPAMGRRAQYHAGSPLEVGPKGLVGWGVALGRLEGASTFLAPTDSVTKTGETRRIDGLDIEFQMVPESEAPSEFNLYLPKQRALLIAETASCSLHNIQTLRGARPRDALRWAGYLDEDLRLYADRSDVVMMSHCWPRFGQAEVKEFLTKQRDTYKFIHDQTVRLMNMGKTPTEIGDELQLPESLAKEWYNRGYYGTVSHNAKGVYDRYLGWFDAVPANLNPLPTVEAAKRYVELAGGPEKMLAAGQAAATSGDYRWAAEVLQKLVFAQSSLEARAALADVYEQLGYQSESGLWRNFYLSATKDLREPKQPQTPAMARVTDTMLAMPTSAYLDVLPTRLDPAKIGDAPLALNLVVSDRGERALITLSNRVLLGEMGGNSDAANATIEAPWMTILQLFSGAPLPELEARSGLKIAGDKDAVERLRSALTTFADFDIVTP</sequence>
<dbReference type="Pfam" id="PF14863">
    <property type="entry name" value="Alkyl_sulf_dimr"/>
    <property type="match status" value="1"/>
</dbReference>
<name>A0A840HZB0_9SPHN</name>
<dbReference type="Pfam" id="PF14864">
    <property type="entry name" value="Alkyl_sulf_C"/>
    <property type="match status" value="1"/>
</dbReference>
<dbReference type="GO" id="GO:0018741">
    <property type="term" value="F:linear primary-alkylsulfatase activity"/>
    <property type="evidence" value="ECO:0007669"/>
    <property type="project" value="InterPro"/>
</dbReference>
<dbReference type="InterPro" id="IPR029229">
    <property type="entry name" value="Alkyl_sulf_C"/>
</dbReference>